<evidence type="ECO:0000313" key="1">
    <source>
        <dbReference type="EMBL" id="GLT16920.1"/>
    </source>
</evidence>
<name>A0ABQ6EWG1_9VIBR</name>
<proteinExistence type="predicted"/>
<comment type="caution">
    <text evidence="1">The sequence shown here is derived from an EMBL/GenBank/DDBJ whole genome shotgun (WGS) entry which is preliminary data.</text>
</comment>
<sequence length="104" mass="12527">MAIPKNTTQQFIKKSRQKWGNRFGYQKTRYINTRTPVILWCKKHQSYFEQTPKSHFATKHECCPICYSLIAGFYQNQWRYRPSLKRKGPSAPYLIDLVFRLPHE</sequence>
<keyword evidence="2" id="KW-1185">Reference proteome</keyword>
<dbReference type="EMBL" id="BSPW01000015">
    <property type="protein sequence ID" value="GLT16920.1"/>
    <property type="molecule type" value="Genomic_DNA"/>
</dbReference>
<reference evidence="2" key="1">
    <citation type="journal article" date="2019" name="Int. J. Syst. Evol. Microbiol.">
        <title>The Global Catalogue of Microorganisms (GCM) 10K type strain sequencing project: providing services to taxonomists for standard genome sequencing and annotation.</title>
        <authorList>
            <consortium name="The Broad Institute Genomics Platform"/>
            <consortium name="The Broad Institute Genome Sequencing Center for Infectious Disease"/>
            <person name="Wu L."/>
            <person name="Ma J."/>
        </authorList>
    </citation>
    <scope>NUCLEOTIDE SEQUENCE [LARGE SCALE GENOMIC DNA]</scope>
    <source>
        <strain evidence="2">NBRC 108723</strain>
    </source>
</reference>
<dbReference type="Proteomes" id="UP001157138">
    <property type="component" value="Unassembled WGS sequence"/>
</dbReference>
<organism evidence="1 2">
    <name type="scientific">Vibrio zhanjiangensis</name>
    <dbReference type="NCBI Taxonomy" id="1046128"/>
    <lineage>
        <taxon>Bacteria</taxon>
        <taxon>Pseudomonadati</taxon>
        <taxon>Pseudomonadota</taxon>
        <taxon>Gammaproteobacteria</taxon>
        <taxon>Vibrionales</taxon>
        <taxon>Vibrionaceae</taxon>
        <taxon>Vibrio</taxon>
    </lineage>
</organism>
<accession>A0ABQ6EWG1</accession>
<evidence type="ECO:0000313" key="2">
    <source>
        <dbReference type="Proteomes" id="UP001157138"/>
    </source>
</evidence>
<protein>
    <submittedName>
        <fullName evidence="1">Uncharacterized protein</fullName>
    </submittedName>
</protein>
<gene>
    <name evidence="1" type="ORF">GCM10007938_06970</name>
</gene>